<protein>
    <submittedName>
        <fullName evidence="2">Uncharacterized protein</fullName>
    </submittedName>
</protein>
<evidence type="ECO:0000313" key="2">
    <source>
        <dbReference type="EMBL" id="KAK9127940.1"/>
    </source>
</evidence>
<evidence type="ECO:0000313" key="3">
    <source>
        <dbReference type="Proteomes" id="UP001420932"/>
    </source>
</evidence>
<dbReference type="EMBL" id="JBBNAF010000007">
    <property type="protein sequence ID" value="KAK9127940.1"/>
    <property type="molecule type" value="Genomic_DNA"/>
</dbReference>
<dbReference type="AlphaFoldDB" id="A0AAP0J6K6"/>
<proteinExistence type="predicted"/>
<evidence type="ECO:0000256" key="1">
    <source>
        <dbReference type="SAM" id="MobiDB-lite"/>
    </source>
</evidence>
<feature type="region of interest" description="Disordered" evidence="1">
    <location>
        <begin position="1"/>
        <end position="67"/>
    </location>
</feature>
<feature type="compositionally biased region" description="Basic and acidic residues" evidence="1">
    <location>
        <begin position="30"/>
        <end position="41"/>
    </location>
</feature>
<sequence>MLDDGHRDEGEVSGGDASRGEGISVEIEYIDNKVEGDKSGDGESEEDEVNFVSHESSEEEVKVRDHVNGELSREKVTIDDHVVGDPTKEYVKDRSTPLESAPMEHGIGGEDIMGEVAPLKLPPLEQLSIGVTSSPLMLQEINQLLEERFHSLQIFMEAQFNQVDNMLPTTLNLLHRDMETMLIRVQDLVEKINQSRKMVADFVERFDALLWKYEKQLSQRDGRKKWNGTWKPDHVDLDANL</sequence>
<dbReference type="Proteomes" id="UP001420932">
    <property type="component" value="Unassembled WGS sequence"/>
</dbReference>
<organism evidence="2 3">
    <name type="scientific">Stephania yunnanensis</name>
    <dbReference type="NCBI Taxonomy" id="152371"/>
    <lineage>
        <taxon>Eukaryota</taxon>
        <taxon>Viridiplantae</taxon>
        <taxon>Streptophyta</taxon>
        <taxon>Embryophyta</taxon>
        <taxon>Tracheophyta</taxon>
        <taxon>Spermatophyta</taxon>
        <taxon>Magnoliopsida</taxon>
        <taxon>Ranunculales</taxon>
        <taxon>Menispermaceae</taxon>
        <taxon>Menispermoideae</taxon>
        <taxon>Cissampelideae</taxon>
        <taxon>Stephania</taxon>
    </lineage>
</organism>
<name>A0AAP0J6K6_9MAGN</name>
<reference evidence="2 3" key="1">
    <citation type="submission" date="2024-01" db="EMBL/GenBank/DDBJ databases">
        <title>Genome assemblies of Stephania.</title>
        <authorList>
            <person name="Yang L."/>
        </authorList>
    </citation>
    <scope>NUCLEOTIDE SEQUENCE [LARGE SCALE GENOMIC DNA]</scope>
    <source>
        <strain evidence="2">YNDBR</strain>
        <tissue evidence="2">Leaf</tissue>
    </source>
</reference>
<comment type="caution">
    <text evidence="2">The sequence shown here is derived from an EMBL/GenBank/DDBJ whole genome shotgun (WGS) entry which is preliminary data.</text>
</comment>
<keyword evidence="3" id="KW-1185">Reference proteome</keyword>
<gene>
    <name evidence="2" type="ORF">Syun_016737</name>
</gene>
<accession>A0AAP0J6K6</accession>
<feature type="compositionally biased region" description="Basic and acidic residues" evidence="1">
    <location>
        <begin position="55"/>
        <end position="67"/>
    </location>
</feature>
<feature type="compositionally biased region" description="Basic and acidic residues" evidence="1">
    <location>
        <begin position="1"/>
        <end position="10"/>
    </location>
</feature>